<reference evidence="2" key="1">
    <citation type="submission" date="2021-03" db="EMBL/GenBank/DDBJ databases">
        <title>Whole genome sequence of Streptomyces bomunensis MMS17-BM035.</title>
        <authorList>
            <person name="Lee J.H."/>
        </authorList>
    </citation>
    <scope>NUCLEOTIDE SEQUENCE</scope>
    <source>
        <strain evidence="2">MMS17-BM035</strain>
    </source>
</reference>
<dbReference type="Proteomes" id="UP000670475">
    <property type="component" value="Unassembled WGS sequence"/>
</dbReference>
<dbReference type="EMBL" id="JAGIQL010000186">
    <property type="protein sequence ID" value="MBP0461412.1"/>
    <property type="molecule type" value="Genomic_DNA"/>
</dbReference>
<name>A0A940MKF6_9ACTN</name>
<evidence type="ECO:0000313" key="3">
    <source>
        <dbReference type="Proteomes" id="UP000670475"/>
    </source>
</evidence>
<evidence type="ECO:0000256" key="1">
    <source>
        <dbReference type="SAM" id="MobiDB-lite"/>
    </source>
</evidence>
<comment type="caution">
    <text evidence="2">The sequence shown here is derived from an EMBL/GenBank/DDBJ whole genome shotgun (WGS) entry which is preliminary data.</text>
</comment>
<dbReference type="RefSeq" id="WP_209344680.1">
    <property type="nucleotide sequence ID" value="NZ_JAGIQL010000186.1"/>
</dbReference>
<evidence type="ECO:0000313" key="2">
    <source>
        <dbReference type="EMBL" id="MBP0461412.1"/>
    </source>
</evidence>
<dbReference type="AlphaFoldDB" id="A0A940MKF6"/>
<keyword evidence="3" id="KW-1185">Reference proteome</keyword>
<feature type="region of interest" description="Disordered" evidence="1">
    <location>
        <begin position="131"/>
        <end position="151"/>
    </location>
</feature>
<organism evidence="2 3">
    <name type="scientific">Streptomyces montanisoli</name>
    <dbReference type="NCBI Taxonomy" id="2798581"/>
    <lineage>
        <taxon>Bacteria</taxon>
        <taxon>Bacillati</taxon>
        <taxon>Actinomycetota</taxon>
        <taxon>Actinomycetes</taxon>
        <taxon>Kitasatosporales</taxon>
        <taxon>Streptomycetaceae</taxon>
        <taxon>Streptomyces</taxon>
    </lineage>
</organism>
<sequence length="151" mass="15876">MARNGGDPLPAVNGAEAALHGLGAARAGLDQRPAGRGHWFADWSGRLAGSDVYIAVMGKSVSARKVRLVLDDWILEDVAVQHVGDVLTAVFSAAPGPDGGAEIRRGRALLVLPVLVLRVRAGRARYSATKRLPEEGAAPPSPWERALTADE</sequence>
<gene>
    <name evidence="2" type="ORF">JFN87_28710</name>
</gene>
<proteinExistence type="predicted"/>
<protein>
    <submittedName>
        <fullName evidence="2">Uncharacterized protein</fullName>
    </submittedName>
</protein>
<accession>A0A940MKF6</accession>